<keyword evidence="1" id="KW-0560">Oxidoreductase</keyword>
<evidence type="ECO:0000256" key="1">
    <source>
        <dbReference type="RuleBase" id="RU003682"/>
    </source>
</evidence>
<dbReference type="AlphaFoldDB" id="A0A8T0VJG4"/>
<accession>A0A8T0VJG4</accession>
<dbReference type="PROSITE" id="PS51471">
    <property type="entry name" value="FE2OG_OXY"/>
    <property type="match status" value="1"/>
</dbReference>
<keyword evidence="1" id="KW-0479">Metal-binding</keyword>
<dbReference type="InterPro" id="IPR027443">
    <property type="entry name" value="IPNS-like_sf"/>
</dbReference>
<gene>
    <name evidence="3" type="ORF">PVAP13_2NG144000</name>
</gene>
<dbReference type="Pfam" id="PF03171">
    <property type="entry name" value="2OG-FeII_Oxy"/>
    <property type="match status" value="1"/>
</dbReference>
<dbReference type="EMBL" id="CM029040">
    <property type="protein sequence ID" value="KAG2634587.1"/>
    <property type="molecule type" value="Genomic_DNA"/>
</dbReference>
<protein>
    <recommendedName>
        <fullName evidence="2">Fe2OG dioxygenase domain-containing protein</fullName>
    </recommendedName>
</protein>
<organism evidence="3 4">
    <name type="scientific">Panicum virgatum</name>
    <name type="common">Blackwell switchgrass</name>
    <dbReference type="NCBI Taxonomy" id="38727"/>
    <lineage>
        <taxon>Eukaryota</taxon>
        <taxon>Viridiplantae</taxon>
        <taxon>Streptophyta</taxon>
        <taxon>Embryophyta</taxon>
        <taxon>Tracheophyta</taxon>
        <taxon>Spermatophyta</taxon>
        <taxon>Magnoliopsida</taxon>
        <taxon>Liliopsida</taxon>
        <taxon>Poales</taxon>
        <taxon>Poaceae</taxon>
        <taxon>PACMAD clade</taxon>
        <taxon>Panicoideae</taxon>
        <taxon>Panicodae</taxon>
        <taxon>Paniceae</taxon>
        <taxon>Panicinae</taxon>
        <taxon>Panicum</taxon>
        <taxon>Panicum sect. Hiantes</taxon>
    </lineage>
</organism>
<keyword evidence="4" id="KW-1185">Reference proteome</keyword>
<comment type="similarity">
    <text evidence="1">Belongs to the iron/ascorbate-dependent oxidoreductase family.</text>
</comment>
<proteinExistence type="inferred from homology"/>
<feature type="domain" description="Fe2OG dioxygenase" evidence="2">
    <location>
        <begin position="157"/>
        <end position="260"/>
    </location>
</feature>
<evidence type="ECO:0000313" key="3">
    <source>
        <dbReference type="EMBL" id="KAG2634587.1"/>
    </source>
</evidence>
<dbReference type="Gene3D" id="2.60.120.330">
    <property type="entry name" value="B-lactam Antibiotic, Isopenicillin N Synthase, Chain"/>
    <property type="match status" value="1"/>
</dbReference>
<keyword evidence="1" id="KW-0408">Iron</keyword>
<feature type="non-terminal residue" evidence="3">
    <location>
        <position position="292"/>
    </location>
</feature>
<dbReference type="SUPFAM" id="SSF51197">
    <property type="entry name" value="Clavaminate synthase-like"/>
    <property type="match status" value="1"/>
</dbReference>
<dbReference type="InterPro" id="IPR050231">
    <property type="entry name" value="Iron_ascorbate_oxido_reductase"/>
</dbReference>
<dbReference type="PANTHER" id="PTHR47990">
    <property type="entry name" value="2-OXOGLUTARATE (2OG) AND FE(II)-DEPENDENT OXYGENASE SUPERFAMILY PROTEIN-RELATED"/>
    <property type="match status" value="1"/>
</dbReference>
<dbReference type="InterPro" id="IPR005123">
    <property type="entry name" value="Oxoglu/Fe-dep_dioxygenase_dom"/>
</dbReference>
<dbReference type="Proteomes" id="UP000823388">
    <property type="component" value="Chromosome 2N"/>
</dbReference>
<reference evidence="3" key="1">
    <citation type="submission" date="2020-05" db="EMBL/GenBank/DDBJ databases">
        <title>WGS assembly of Panicum virgatum.</title>
        <authorList>
            <person name="Lovell J.T."/>
            <person name="Jenkins J."/>
            <person name="Shu S."/>
            <person name="Juenger T.E."/>
            <person name="Schmutz J."/>
        </authorList>
    </citation>
    <scope>NUCLEOTIDE SEQUENCE</scope>
    <source>
        <strain evidence="3">AP13</strain>
    </source>
</reference>
<evidence type="ECO:0000313" key="4">
    <source>
        <dbReference type="Proteomes" id="UP000823388"/>
    </source>
</evidence>
<sequence>MIGKVDLRGLQPGGPGWEEAKTVVTASMEAHGAVLVSHSAFGPDLRQALFGRAAPEFFALPMDSKQRLVSGPLNGYLGPRPEAPAFESARVFERTLDGRVVRNSADVVWPDDGNPTFRDTVTRYAENMLDLKRMLVTMILESMGVRKEHVDTFLESPNYSVRPSTPHYGPLAEMGNELSMIPHRDCTVLSLIAQHQVEGLELQLADGSWIAVPADDPDTFAVVAGDLIQVVTNGRVPANLHRVRTPSDRERYSVQFESRPKCGSTVHPVPDLVGDGHPLRYNPCNFDEYINF</sequence>
<name>A0A8T0VJG4_PANVG</name>
<dbReference type="GO" id="GO:0046872">
    <property type="term" value="F:metal ion binding"/>
    <property type="evidence" value="ECO:0007669"/>
    <property type="project" value="UniProtKB-KW"/>
</dbReference>
<dbReference type="GO" id="GO:0016491">
    <property type="term" value="F:oxidoreductase activity"/>
    <property type="evidence" value="ECO:0007669"/>
    <property type="project" value="UniProtKB-KW"/>
</dbReference>
<comment type="caution">
    <text evidence="3">The sequence shown here is derived from an EMBL/GenBank/DDBJ whole genome shotgun (WGS) entry which is preliminary data.</text>
</comment>
<evidence type="ECO:0000259" key="2">
    <source>
        <dbReference type="PROSITE" id="PS51471"/>
    </source>
</evidence>
<dbReference type="InterPro" id="IPR044861">
    <property type="entry name" value="IPNS-like_FE2OG_OXY"/>
</dbReference>